<feature type="transmembrane region" description="Helical" evidence="9">
    <location>
        <begin position="196"/>
        <end position="213"/>
    </location>
</feature>
<feature type="transmembrane region" description="Helical" evidence="9">
    <location>
        <begin position="75"/>
        <end position="93"/>
    </location>
</feature>
<feature type="transmembrane region" description="Helical" evidence="9">
    <location>
        <begin position="165"/>
        <end position="184"/>
    </location>
</feature>
<keyword evidence="3" id="KW-0813">Transport</keyword>
<evidence type="ECO:0000313" key="12">
    <source>
        <dbReference type="WBParaSite" id="HPLM_0001856001-mRNA-1"/>
    </source>
</evidence>
<feature type="transmembrane region" description="Helical" evidence="9">
    <location>
        <begin position="298"/>
        <end position="324"/>
    </location>
</feature>
<keyword evidence="5 9" id="KW-0812">Transmembrane</keyword>
<feature type="transmembrane region" description="Helical" evidence="9">
    <location>
        <begin position="401"/>
        <end position="422"/>
    </location>
</feature>
<dbReference type="InterPro" id="IPR050598">
    <property type="entry name" value="AminoAcid_Transporter"/>
</dbReference>
<feature type="transmembrane region" description="Helical" evidence="9">
    <location>
        <begin position="344"/>
        <end position="362"/>
    </location>
</feature>
<organism evidence="12">
    <name type="scientific">Haemonchus placei</name>
    <name type="common">Barber's pole worm</name>
    <dbReference type="NCBI Taxonomy" id="6290"/>
    <lineage>
        <taxon>Eukaryota</taxon>
        <taxon>Metazoa</taxon>
        <taxon>Ecdysozoa</taxon>
        <taxon>Nematoda</taxon>
        <taxon>Chromadorea</taxon>
        <taxon>Rhabditida</taxon>
        <taxon>Rhabditina</taxon>
        <taxon>Rhabditomorpha</taxon>
        <taxon>Strongyloidea</taxon>
        <taxon>Trichostrongylidae</taxon>
        <taxon>Haemonchus</taxon>
    </lineage>
</organism>
<evidence type="ECO:0000313" key="11">
    <source>
        <dbReference type="Proteomes" id="UP000268014"/>
    </source>
</evidence>
<dbReference type="EMBL" id="UZAF01020649">
    <property type="protein sequence ID" value="VDO71786.1"/>
    <property type="molecule type" value="Genomic_DNA"/>
</dbReference>
<evidence type="ECO:0000256" key="1">
    <source>
        <dbReference type="ARBA" id="ARBA00004651"/>
    </source>
</evidence>
<keyword evidence="4" id="KW-1003">Cell membrane</keyword>
<dbReference type="Gene3D" id="1.20.1740.10">
    <property type="entry name" value="Amino acid/polyamine transporter I"/>
    <property type="match status" value="1"/>
</dbReference>
<feature type="compositionally biased region" description="Low complexity" evidence="8">
    <location>
        <begin position="16"/>
        <end position="27"/>
    </location>
</feature>
<evidence type="ECO:0000256" key="8">
    <source>
        <dbReference type="SAM" id="MobiDB-lite"/>
    </source>
</evidence>
<evidence type="ECO:0000256" key="7">
    <source>
        <dbReference type="ARBA" id="ARBA00023136"/>
    </source>
</evidence>
<protein>
    <submittedName>
        <fullName evidence="12">Large neutral amino acids transporter small subunit 2</fullName>
    </submittedName>
</protein>
<dbReference type="PANTHER" id="PTHR11785">
    <property type="entry name" value="AMINO ACID TRANSPORTER"/>
    <property type="match status" value="1"/>
</dbReference>
<proteinExistence type="inferred from homology"/>
<feature type="transmembrane region" description="Helical" evidence="9">
    <location>
        <begin position="264"/>
        <end position="286"/>
    </location>
</feature>
<evidence type="ECO:0000256" key="2">
    <source>
        <dbReference type="ARBA" id="ARBA00007040"/>
    </source>
</evidence>
<dbReference type="PANTHER" id="PTHR11785:SF531">
    <property type="entry name" value="LARGE NEUTRAL AMINO ACIDS TRANSPORTER SMALL SUBUNIT 1"/>
    <property type="match status" value="1"/>
</dbReference>
<dbReference type="FunFam" id="1.20.1740.10:FF:000003">
    <property type="entry name" value="Y+L amino acid transporter 1 isoform X1"/>
    <property type="match status" value="1"/>
</dbReference>
<evidence type="ECO:0000256" key="5">
    <source>
        <dbReference type="ARBA" id="ARBA00022692"/>
    </source>
</evidence>
<evidence type="ECO:0000313" key="10">
    <source>
        <dbReference type="EMBL" id="VDO71786.1"/>
    </source>
</evidence>
<name>A0A0N4X2H3_HAEPC</name>
<evidence type="ECO:0000256" key="6">
    <source>
        <dbReference type="ARBA" id="ARBA00022989"/>
    </source>
</evidence>
<evidence type="ECO:0000256" key="3">
    <source>
        <dbReference type="ARBA" id="ARBA00022448"/>
    </source>
</evidence>
<dbReference type="Pfam" id="PF13520">
    <property type="entry name" value="AA_permease_2"/>
    <property type="match status" value="1"/>
</dbReference>
<dbReference type="GO" id="GO:0005886">
    <property type="term" value="C:plasma membrane"/>
    <property type="evidence" value="ECO:0007669"/>
    <property type="project" value="UniProtKB-SubCell"/>
</dbReference>
<dbReference type="AlphaFoldDB" id="A0A0N4X2H3"/>
<comment type="similarity">
    <text evidence="2">Belongs to the amino acid-polyamine-organocation (APC) superfamily. L-type amino acid transporter (LAT) (TC 2.A.3.8) family.</text>
</comment>
<accession>A0A0N4X2H3</accession>
<reference evidence="12" key="1">
    <citation type="submission" date="2017-02" db="UniProtKB">
        <authorList>
            <consortium name="WormBaseParasite"/>
        </authorList>
    </citation>
    <scope>IDENTIFICATION</scope>
</reference>
<feature type="compositionally biased region" description="Basic and acidic residues" evidence="8">
    <location>
        <begin position="28"/>
        <end position="39"/>
    </location>
</feature>
<dbReference type="WBParaSite" id="HPLM_0001856001-mRNA-1">
    <property type="protein sequence ID" value="HPLM_0001856001-mRNA-1"/>
    <property type="gene ID" value="HPLM_0001856001"/>
</dbReference>
<evidence type="ECO:0000256" key="4">
    <source>
        <dbReference type="ARBA" id="ARBA00022475"/>
    </source>
</evidence>
<reference evidence="10 11" key="2">
    <citation type="submission" date="2018-11" db="EMBL/GenBank/DDBJ databases">
        <authorList>
            <consortium name="Pathogen Informatics"/>
        </authorList>
    </citation>
    <scope>NUCLEOTIDE SEQUENCE [LARGE SCALE GENOMIC DNA]</scope>
    <source>
        <strain evidence="10 11">MHpl1</strain>
    </source>
</reference>
<keyword evidence="6 9" id="KW-1133">Transmembrane helix</keyword>
<dbReference type="PIRSF" id="PIRSF006060">
    <property type="entry name" value="AA_transporter"/>
    <property type="match status" value="1"/>
</dbReference>
<keyword evidence="7 9" id="KW-0472">Membrane</keyword>
<evidence type="ECO:0000256" key="9">
    <source>
        <dbReference type="SAM" id="Phobius"/>
    </source>
</evidence>
<gene>
    <name evidence="10" type="ORF">HPLM_LOCUS18552</name>
</gene>
<keyword evidence="11" id="KW-1185">Reference proteome</keyword>
<dbReference type="OrthoDB" id="10062876at2759"/>
<sequence length="457" mass="50017">MASSTSDSKLFSRDLSSTQSGYRSTSSKYDKVDDVKETTGDTDNITMEKGDLSKLKDLAPDETAQTSGLARTLTLTNAVSMIVGVVIGAGIFVSPTGVQKSAGSVGSSIIIWILCGIWCALGAYIYAELGSLITKSGGDYVYMTEAFGPFIGFLRLWIESMVVRPVALTIKALTFALYVIRPFYPNCDPPTGAVELLAVAKIMFLCGVNCYSMKAVTRLQDWFTLAKVLALVMVIVTGGYLLFFGGPQYWDSFDNIFEGNFRTFRSAAVAFYSGLFAYQGWAYLNTVTEELINPKRNLPLAILISMIIITLVYVLYNVALYVVLSPDEMILHAAASVEFANKIYGRWAFIMPLFVAVSTFGASNGSIMVGSRLYFCGAREGHFPVILAMTNKRLQTPIPSVVFMSIIAIGYMFLSSNVYVLINASQSTVWISYTLAAVALLVLRYSYPNARRPVKVS</sequence>
<dbReference type="STRING" id="6290.A0A0N4X2H3"/>
<dbReference type="Proteomes" id="UP000268014">
    <property type="component" value="Unassembled WGS sequence"/>
</dbReference>
<feature type="transmembrane region" description="Helical" evidence="9">
    <location>
        <begin position="225"/>
        <end position="244"/>
    </location>
</feature>
<dbReference type="GO" id="GO:0015179">
    <property type="term" value="F:L-amino acid transmembrane transporter activity"/>
    <property type="evidence" value="ECO:0007669"/>
    <property type="project" value="TreeGrafter"/>
</dbReference>
<comment type="subcellular location">
    <subcellularLocation>
        <location evidence="1">Cell membrane</location>
        <topology evidence="1">Multi-pass membrane protein</topology>
    </subcellularLocation>
</comment>
<feature type="transmembrane region" description="Helical" evidence="9">
    <location>
        <begin position="428"/>
        <end position="447"/>
    </location>
</feature>
<dbReference type="OMA" id="TDNITME"/>
<dbReference type="InterPro" id="IPR002293">
    <property type="entry name" value="AA/rel_permease1"/>
</dbReference>
<feature type="transmembrane region" description="Helical" evidence="9">
    <location>
        <begin position="105"/>
        <end position="127"/>
    </location>
</feature>
<feature type="region of interest" description="Disordered" evidence="8">
    <location>
        <begin position="1"/>
        <end position="46"/>
    </location>
</feature>